<sequence length="138" mass="15446">MAQRGNITLTDAATTPVNHVFKPIGLSDQGVLTWRDSNQTIYSGQAVLTLSQRLADRKSKTTKVEWKLETPVLEVTSPSTSSGIQPAPTVAYRPLVKMDFILPDRMTLQERKDLLSQIRDLLSESILTTQVQDLDMIY</sequence>
<comment type="subcellular location">
    <subcellularLocation>
        <location evidence="1">Virion</location>
    </subcellularLocation>
</comment>
<accession>A0A514D250</accession>
<keyword evidence="2" id="KW-0167">Capsid protein</keyword>
<evidence type="ECO:0000313" key="4">
    <source>
        <dbReference type="EMBL" id="QDH87675.1"/>
    </source>
</evidence>
<name>A0A514D250_9VIRU</name>
<organism evidence="4">
    <name type="scientific">Leviviridae sp</name>
    <dbReference type="NCBI Taxonomy" id="2027243"/>
    <lineage>
        <taxon>Viruses</taxon>
        <taxon>Riboviria</taxon>
        <taxon>Orthornavirae</taxon>
        <taxon>Lenarviricota</taxon>
        <taxon>Leviviricetes</taxon>
        <taxon>Norzivirales</taxon>
        <taxon>Fiersviridae</taxon>
    </lineage>
</organism>
<keyword evidence="3" id="KW-0946">Virion</keyword>
<evidence type="ECO:0000256" key="3">
    <source>
        <dbReference type="ARBA" id="ARBA00022844"/>
    </source>
</evidence>
<evidence type="ECO:0000256" key="2">
    <source>
        <dbReference type="ARBA" id="ARBA00022561"/>
    </source>
</evidence>
<dbReference type="GO" id="GO:0019028">
    <property type="term" value="C:viral capsid"/>
    <property type="evidence" value="ECO:0007669"/>
    <property type="project" value="UniProtKB-KW"/>
</dbReference>
<proteinExistence type="predicted"/>
<evidence type="ECO:0000256" key="1">
    <source>
        <dbReference type="ARBA" id="ARBA00004328"/>
    </source>
</evidence>
<dbReference type="SUPFAM" id="SSF55405">
    <property type="entry name" value="RNA bacteriophage capsid protein"/>
    <property type="match status" value="1"/>
</dbReference>
<reference evidence="4" key="1">
    <citation type="submission" date="2019-05" db="EMBL/GenBank/DDBJ databases">
        <title>Metatranscriptomic reconstruction reveals RNA viruses with the potential to shape carbon cycling in soil.</title>
        <authorList>
            <person name="Starr E.P."/>
            <person name="Nuccio E."/>
            <person name="Pett-Ridge J."/>
            <person name="Banfield J.F."/>
            <person name="Firestone M.K."/>
        </authorList>
    </citation>
    <scope>NUCLEOTIDE SEQUENCE</scope>
    <source>
        <strain evidence="4">H3_Bulk_41_scaffold_463</strain>
    </source>
</reference>
<dbReference type="EMBL" id="MN033543">
    <property type="protein sequence ID" value="QDH87675.1"/>
    <property type="molecule type" value="Genomic_RNA"/>
</dbReference>
<dbReference type="Gene3D" id="3.30.380.10">
    <property type="entry name" value="MS2 Viral Coat Protein"/>
    <property type="match status" value="1"/>
</dbReference>
<gene>
    <name evidence="4" type="ORF">H3Bulk41463_000002</name>
</gene>
<dbReference type="InterPro" id="IPR015954">
    <property type="entry name" value="Phage_RNA-type_capsid"/>
</dbReference>
<protein>
    <submittedName>
        <fullName evidence="4">Uncharacterized protein</fullName>
    </submittedName>
</protein>